<dbReference type="InterPro" id="IPR012941">
    <property type="entry name" value="Phe_hydrox_C_dim_dom"/>
</dbReference>
<name>A0A9W9F0P8_9EURO</name>
<evidence type="ECO:0000256" key="4">
    <source>
        <dbReference type="ARBA" id="ARBA00023002"/>
    </source>
</evidence>
<evidence type="ECO:0000259" key="5">
    <source>
        <dbReference type="Pfam" id="PF01494"/>
    </source>
</evidence>
<dbReference type="Gene3D" id="3.40.30.20">
    <property type="match status" value="1"/>
</dbReference>
<dbReference type="EMBL" id="JAPMSZ010000009">
    <property type="protein sequence ID" value="KAJ5091493.1"/>
    <property type="molecule type" value="Genomic_DNA"/>
</dbReference>
<reference evidence="7" key="2">
    <citation type="journal article" date="2023" name="IMA Fungus">
        <title>Comparative genomic study of the Penicillium genus elucidates a diverse pangenome and 15 lateral gene transfer events.</title>
        <authorList>
            <person name="Petersen C."/>
            <person name="Sorensen T."/>
            <person name="Nielsen M.R."/>
            <person name="Sondergaard T.E."/>
            <person name="Sorensen J.L."/>
            <person name="Fitzpatrick D.A."/>
            <person name="Frisvad J.C."/>
            <person name="Nielsen K.L."/>
        </authorList>
    </citation>
    <scope>NUCLEOTIDE SEQUENCE</scope>
    <source>
        <strain evidence="7">IBT 34128</strain>
    </source>
</reference>
<protein>
    <recommendedName>
        <fullName evidence="9">Phenol 2-monooxygenase</fullName>
    </recommendedName>
</protein>
<evidence type="ECO:0000256" key="2">
    <source>
        <dbReference type="ARBA" id="ARBA00022630"/>
    </source>
</evidence>
<reference evidence="7" key="1">
    <citation type="submission" date="2022-11" db="EMBL/GenBank/DDBJ databases">
        <authorList>
            <person name="Petersen C."/>
        </authorList>
    </citation>
    <scope>NUCLEOTIDE SEQUENCE</scope>
    <source>
        <strain evidence="7">IBT 34128</strain>
    </source>
</reference>
<dbReference type="GO" id="GO:0016709">
    <property type="term" value="F:oxidoreductase activity, acting on paired donors, with incorporation or reduction of molecular oxygen, NAD(P)H as one donor, and incorporation of one atom of oxygen"/>
    <property type="evidence" value="ECO:0007669"/>
    <property type="project" value="UniProtKB-ARBA"/>
</dbReference>
<proteinExistence type="inferred from homology"/>
<keyword evidence="3" id="KW-0274">FAD</keyword>
<dbReference type="GO" id="GO:0071949">
    <property type="term" value="F:FAD binding"/>
    <property type="evidence" value="ECO:0007669"/>
    <property type="project" value="InterPro"/>
</dbReference>
<dbReference type="PANTHER" id="PTHR43004">
    <property type="entry name" value="TRK SYSTEM POTASSIUM UPTAKE PROTEIN"/>
    <property type="match status" value="1"/>
</dbReference>
<dbReference type="Gene3D" id="3.30.9.10">
    <property type="entry name" value="D-Amino Acid Oxidase, subunit A, domain 2"/>
    <property type="match status" value="1"/>
</dbReference>
<dbReference type="SUPFAM" id="SSF52833">
    <property type="entry name" value="Thioredoxin-like"/>
    <property type="match status" value="1"/>
</dbReference>
<keyword evidence="8" id="KW-1185">Reference proteome</keyword>
<dbReference type="SUPFAM" id="SSF54373">
    <property type="entry name" value="FAD-linked reductases, C-terminal domain"/>
    <property type="match status" value="1"/>
</dbReference>
<dbReference type="CDD" id="cd02979">
    <property type="entry name" value="PHOX_C"/>
    <property type="match status" value="1"/>
</dbReference>
<feature type="domain" description="FAD-binding" evidence="5">
    <location>
        <begin position="12"/>
        <end position="414"/>
    </location>
</feature>
<accession>A0A9W9F0P8</accession>
<keyword evidence="2" id="KW-0285">Flavoprotein</keyword>
<dbReference type="RefSeq" id="XP_056509691.1">
    <property type="nucleotide sequence ID" value="XM_056656891.1"/>
</dbReference>
<gene>
    <name evidence="7" type="ORF">NUU61_006363</name>
</gene>
<dbReference type="PANTHER" id="PTHR43004:SF20">
    <property type="entry name" value="2-MONOOXYGENASE, PUTATIVE (AFU_ORTHOLOGUE AFUA_1G13660)-RELATED"/>
    <property type="match status" value="1"/>
</dbReference>
<comment type="caution">
    <text evidence="7">The sequence shown here is derived from an EMBL/GenBank/DDBJ whole genome shotgun (WGS) entry which is preliminary data.</text>
</comment>
<dbReference type="Proteomes" id="UP001141434">
    <property type="component" value="Unassembled WGS sequence"/>
</dbReference>
<evidence type="ECO:0000256" key="1">
    <source>
        <dbReference type="ARBA" id="ARBA00007801"/>
    </source>
</evidence>
<sequence>MNEENNTSESHTDVLIVGAGPSGLMTAYWMARCGVRARIIDKRGTKVMNGHADGLRMRTLELFDSMGIQHRVSHEGFVTAYAAFWAPGEDGIPIRQNTYTSAKINESPLNNMLLSQGRIEQFILDSIQEHSDIQVERGVIAESLEYDEQQDGNLEAYPITVKLRTLSDEEASLATDPENKSKSQVARNGLYRSNLTADDWDDLIHRSKARQAKTEIVKAKYLIGCDGAHSWTRKQLNIPLEGSSTDHIWGVIDIIPITNFPDIRRLGTVTNASGTILVIPRERNLVRLYVPVQVVEAGTTRRFDRSTITPEMIRTRVREILTPYTFDFQICDWWTAYQVGQRIAPTFTKGNRIFLAGDAVHTHSPKVGLGMNMSMQDSFNVGWKVALVAAGVAHPSILSTYHPERHRLAEMLLDYDRHWSPLFTEMKSEAAESPDKTQTMIKVTELFEDFADGLKAFYGASSLVWKPEGGEEVPAVARCLIPGERFPPAKLRNQAEGGTHWTMRLMKSDGRFRVVILAGDMRKYEQKQRVHTLGHLLAGHGAVNGSLMRRYAPIPGRFDSPLDLMTIHSAPWAQAEFFDFPDILRPLDPVMGWAYGKIWCDDAPGWDRYCDGRAYETWGVDRTRGALVVIRPDQYIGWVGELENVDQMVRYLDGVLVRAGNARPKL</sequence>
<evidence type="ECO:0008006" key="9">
    <source>
        <dbReference type="Google" id="ProtNLM"/>
    </source>
</evidence>
<evidence type="ECO:0000313" key="7">
    <source>
        <dbReference type="EMBL" id="KAJ5091493.1"/>
    </source>
</evidence>
<comment type="similarity">
    <text evidence="1">Belongs to the PheA/TfdB FAD monooxygenase family.</text>
</comment>
<evidence type="ECO:0000256" key="3">
    <source>
        <dbReference type="ARBA" id="ARBA00022827"/>
    </source>
</evidence>
<dbReference type="SUPFAM" id="SSF51905">
    <property type="entry name" value="FAD/NAD(P)-binding domain"/>
    <property type="match status" value="1"/>
</dbReference>
<dbReference type="InterPro" id="IPR050641">
    <property type="entry name" value="RIFMO-like"/>
</dbReference>
<dbReference type="Pfam" id="PF01494">
    <property type="entry name" value="FAD_binding_3"/>
    <property type="match status" value="1"/>
</dbReference>
<dbReference type="AlphaFoldDB" id="A0A9W9F0P8"/>
<dbReference type="Gene3D" id="3.50.50.60">
    <property type="entry name" value="FAD/NAD(P)-binding domain"/>
    <property type="match status" value="1"/>
</dbReference>
<keyword evidence="4" id="KW-0560">Oxidoreductase</keyword>
<dbReference type="PRINTS" id="PR00420">
    <property type="entry name" value="RNGMNOXGNASE"/>
</dbReference>
<dbReference type="InterPro" id="IPR036188">
    <property type="entry name" value="FAD/NAD-bd_sf"/>
</dbReference>
<dbReference type="InterPro" id="IPR036249">
    <property type="entry name" value="Thioredoxin-like_sf"/>
</dbReference>
<dbReference type="GeneID" id="81396060"/>
<evidence type="ECO:0000259" key="6">
    <source>
        <dbReference type="Pfam" id="PF07976"/>
    </source>
</evidence>
<dbReference type="OrthoDB" id="1716816at2759"/>
<dbReference type="InterPro" id="IPR038220">
    <property type="entry name" value="PHOX_C_sf"/>
</dbReference>
<feature type="domain" description="Phenol hydroxylase-like C-terminal dimerisation" evidence="6">
    <location>
        <begin position="458"/>
        <end position="658"/>
    </location>
</feature>
<organism evidence="7 8">
    <name type="scientific">Penicillium alfredii</name>
    <dbReference type="NCBI Taxonomy" id="1506179"/>
    <lineage>
        <taxon>Eukaryota</taxon>
        <taxon>Fungi</taxon>
        <taxon>Dikarya</taxon>
        <taxon>Ascomycota</taxon>
        <taxon>Pezizomycotina</taxon>
        <taxon>Eurotiomycetes</taxon>
        <taxon>Eurotiomycetidae</taxon>
        <taxon>Eurotiales</taxon>
        <taxon>Aspergillaceae</taxon>
        <taxon>Penicillium</taxon>
    </lineage>
</organism>
<evidence type="ECO:0000313" key="8">
    <source>
        <dbReference type="Proteomes" id="UP001141434"/>
    </source>
</evidence>
<dbReference type="InterPro" id="IPR002938">
    <property type="entry name" value="FAD-bd"/>
</dbReference>
<dbReference type="Pfam" id="PF07976">
    <property type="entry name" value="Phe_hydrox_dim"/>
    <property type="match status" value="1"/>
</dbReference>